<protein>
    <submittedName>
        <fullName evidence="2">Endo-1,4-beta-xylanase/feruloyl esterase</fullName>
    </submittedName>
</protein>
<accession>A0A5C6AS91</accession>
<organism evidence="2 3">
    <name type="scientific">Stieleria varia</name>
    <dbReference type="NCBI Taxonomy" id="2528005"/>
    <lineage>
        <taxon>Bacteria</taxon>
        <taxon>Pseudomonadati</taxon>
        <taxon>Planctomycetota</taxon>
        <taxon>Planctomycetia</taxon>
        <taxon>Pirellulales</taxon>
        <taxon>Pirellulaceae</taxon>
        <taxon>Stieleria</taxon>
    </lineage>
</organism>
<dbReference type="InterPro" id="IPR000801">
    <property type="entry name" value="Esterase-like"/>
</dbReference>
<evidence type="ECO:0000313" key="3">
    <source>
        <dbReference type="Proteomes" id="UP000320176"/>
    </source>
</evidence>
<comment type="caution">
    <text evidence="2">The sequence shown here is derived from an EMBL/GenBank/DDBJ whole genome shotgun (WGS) entry which is preliminary data.</text>
</comment>
<dbReference type="PANTHER" id="PTHR48098:SF1">
    <property type="entry name" value="DIACYLGLYCEROL ACYLTRANSFERASE_MYCOLYLTRANSFERASE AG85A"/>
    <property type="match status" value="1"/>
</dbReference>
<dbReference type="Proteomes" id="UP000320176">
    <property type="component" value="Unassembled WGS sequence"/>
</dbReference>
<proteinExistence type="predicted"/>
<dbReference type="GO" id="GO:0045493">
    <property type="term" value="P:xylan catabolic process"/>
    <property type="evidence" value="ECO:0007669"/>
    <property type="project" value="UniProtKB-KW"/>
</dbReference>
<dbReference type="InterPro" id="IPR050583">
    <property type="entry name" value="Mycobacterial_A85_antigen"/>
</dbReference>
<dbReference type="SUPFAM" id="SSF53474">
    <property type="entry name" value="alpha/beta-Hydrolases"/>
    <property type="match status" value="1"/>
</dbReference>
<gene>
    <name evidence="2" type="ORF">Pla52n_34480</name>
</gene>
<dbReference type="PANTHER" id="PTHR48098">
    <property type="entry name" value="ENTEROCHELIN ESTERASE-RELATED"/>
    <property type="match status" value="1"/>
</dbReference>
<name>A0A5C6AS91_9BACT</name>
<keyword evidence="2" id="KW-0119">Carbohydrate metabolism</keyword>
<keyword evidence="2" id="KW-0624">Polysaccharide degradation</keyword>
<dbReference type="InterPro" id="IPR029058">
    <property type="entry name" value="AB_hydrolase_fold"/>
</dbReference>
<dbReference type="EMBL" id="SJPN01000004">
    <property type="protein sequence ID" value="TWU02398.1"/>
    <property type="molecule type" value="Genomic_DNA"/>
</dbReference>
<dbReference type="AlphaFoldDB" id="A0A5C6AS91"/>
<feature type="chain" id="PRO_5023064503" evidence="1">
    <location>
        <begin position="21"/>
        <end position="319"/>
    </location>
</feature>
<keyword evidence="1" id="KW-0732">Signal</keyword>
<reference evidence="2 3" key="1">
    <citation type="submission" date="2019-02" db="EMBL/GenBank/DDBJ databases">
        <title>Deep-cultivation of Planctomycetes and their phenomic and genomic characterization uncovers novel biology.</title>
        <authorList>
            <person name="Wiegand S."/>
            <person name="Jogler M."/>
            <person name="Boedeker C."/>
            <person name="Pinto D."/>
            <person name="Vollmers J."/>
            <person name="Rivas-Marin E."/>
            <person name="Kohn T."/>
            <person name="Peeters S.H."/>
            <person name="Heuer A."/>
            <person name="Rast P."/>
            <person name="Oberbeckmann S."/>
            <person name="Bunk B."/>
            <person name="Jeske O."/>
            <person name="Meyerdierks A."/>
            <person name="Storesund J.E."/>
            <person name="Kallscheuer N."/>
            <person name="Luecker S."/>
            <person name="Lage O.M."/>
            <person name="Pohl T."/>
            <person name="Merkel B.J."/>
            <person name="Hornburger P."/>
            <person name="Mueller R.-W."/>
            <person name="Bruemmer F."/>
            <person name="Labrenz M."/>
            <person name="Spormann A.M."/>
            <person name="Op Den Camp H."/>
            <person name="Overmann J."/>
            <person name="Amann R."/>
            <person name="Jetten M.S.M."/>
            <person name="Mascher T."/>
            <person name="Medema M.H."/>
            <person name="Devos D.P."/>
            <person name="Kaster A.-K."/>
            <person name="Ovreas L."/>
            <person name="Rohde M."/>
            <person name="Galperin M.Y."/>
            <person name="Jogler C."/>
        </authorList>
    </citation>
    <scope>NUCLEOTIDE SEQUENCE [LARGE SCALE GENOMIC DNA]</scope>
    <source>
        <strain evidence="2 3">Pla52n</strain>
    </source>
</reference>
<dbReference type="GO" id="GO:0016798">
    <property type="term" value="F:hydrolase activity, acting on glycosyl bonds"/>
    <property type="evidence" value="ECO:0007669"/>
    <property type="project" value="UniProtKB-KW"/>
</dbReference>
<keyword evidence="2" id="KW-0326">Glycosidase</keyword>
<dbReference type="Gene3D" id="3.40.50.1820">
    <property type="entry name" value="alpha/beta hydrolase"/>
    <property type="match status" value="1"/>
</dbReference>
<keyword evidence="3" id="KW-1185">Reference proteome</keyword>
<dbReference type="OrthoDB" id="9777383at2"/>
<feature type="signal peptide" evidence="1">
    <location>
        <begin position="1"/>
        <end position="20"/>
    </location>
</feature>
<dbReference type="Pfam" id="PF00756">
    <property type="entry name" value="Esterase"/>
    <property type="match status" value="1"/>
</dbReference>
<sequence precursor="true">MIRFLFLAVITASLTGVLVAAEPPVSAKPEATDKAKLDKKKPPAPFAWVNPLPSKHQHPALKHSTFQSPSLGVDVGYAILLPPSYQSTQASKRYPVVYYLHGGRPGSEAKSVALAPMIYSEMESGNVGELIYVFVNGGPVSHYNMPDEPTKQGADVFIKELIPHIDATYRTIADRDHRGIEGFSQGGRGTMRLSLRHPDLFSSAAAGGGGYETERKISESGGQESETLVFAKGDNTWDLAKAYARRKSPAVKWLIYVGTQGFNYENNLAYMEFLKSLGIPFQKIIVPDVPHSGLQIYQQQCTEIMQFHAKNLGATKLDA</sequence>
<evidence type="ECO:0000256" key="1">
    <source>
        <dbReference type="SAM" id="SignalP"/>
    </source>
</evidence>
<dbReference type="GO" id="GO:0016747">
    <property type="term" value="F:acyltransferase activity, transferring groups other than amino-acyl groups"/>
    <property type="evidence" value="ECO:0007669"/>
    <property type="project" value="TreeGrafter"/>
</dbReference>
<keyword evidence="2" id="KW-0378">Hydrolase</keyword>
<keyword evidence="2" id="KW-0858">Xylan degradation</keyword>
<evidence type="ECO:0000313" key="2">
    <source>
        <dbReference type="EMBL" id="TWU02398.1"/>
    </source>
</evidence>